<dbReference type="NCBIfam" id="TIGR00524">
    <property type="entry name" value="eIF-2B_rel"/>
    <property type="match status" value="1"/>
</dbReference>
<dbReference type="AlphaFoldDB" id="A0A423UHH9"/>
<dbReference type="EC" id="5.3.1.23" evidence="3"/>
<dbReference type="Pfam" id="PF01008">
    <property type="entry name" value="IF-2B"/>
    <property type="match status" value="1"/>
</dbReference>
<dbReference type="FunFam" id="3.40.50.10470:FF:000006">
    <property type="entry name" value="Methylthioribose-1-phosphate isomerase"/>
    <property type="match status" value="1"/>
</dbReference>
<dbReference type="RefSeq" id="WP_096228447.1">
    <property type="nucleotide sequence ID" value="NZ_CP168029.1"/>
</dbReference>
<evidence type="ECO:0000256" key="3">
    <source>
        <dbReference type="HAMAP-Rule" id="MF_01678"/>
    </source>
</evidence>
<dbReference type="NCBIfam" id="NF004326">
    <property type="entry name" value="PRK05720.1"/>
    <property type="match status" value="1"/>
</dbReference>
<evidence type="ECO:0000313" key="4">
    <source>
        <dbReference type="EMBL" id="ROT88298.1"/>
    </source>
</evidence>
<dbReference type="SUPFAM" id="SSF100950">
    <property type="entry name" value="NagB/RpiA/CoA transferase-like"/>
    <property type="match status" value="1"/>
</dbReference>
<comment type="similarity">
    <text evidence="3">Belongs to the EIF-2B alpha/beta/delta subunits family. MtnA subfamily.</text>
</comment>
<proteinExistence type="inferred from homology"/>
<feature type="binding site" evidence="3">
    <location>
        <position position="111"/>
    </location>
    <ligand>
        <name>substrate</name>
    </ligand>
</feature>
<protein>
    <recommendedName>
        <fullName evidence="3">Methylthioribose-1-phosphate isomerase</fullName>
        <shortName evidence="3">M1Pi</shortName>
        <shortName evidence="3">MTR-1-P isomerase</shortName>
        <ecNumber evidence="3">5.3.1.23</ecNumber>
    </recommendedName>
    <alternativeName>
        <fullName evidence="3">S-methyl-5-thioribose-1-phosphate isomerase</fullName>
    </alternativeName>
</protein>
<feature type="binding site" evidence="3">
    <location>
        <position position="220"/>
    </location>
    <ligand>
        <name>substrate</name>
    </ligand>
</feature>
<dbReference type="InterPro" id="IPR042529">
    <property type="entry name" value="IF_2B-like_C"/>
</dbReference>
<evidence type="ECO:0000256" key="1">
    <source>
        <dbReference type="ARBA" id="ARBA00023235"/>
    </source>
</evidence>
<accession>A0A423UHH9</accession>
<evidence type="ECO:0000256" key="2">
    <source>
        <dbReference type="ARBA" id="ARBA00052401"/>
    </source>
</evidence>
<dbReference type="InterPro" id="IPR005251">
    <property type="entry name" value="IF-M1Pi"/>
</dbReference>
<dbReference type="InterPro" id="IPR037171">
    <property type="entry name" value="NagB/RpiA_transferase-like"/>
</dbReference>
<dbReference type="PANTHER" id="PTHR43475">
    <property type="entry name" value="METHYLTHIORIBOSE-1-PHOSPHATE ISOMERASE"/>
    <property type="match status" value="1"/>
</dbReference>
<sequence>MSQPLCLENLPRTVELERDGDGRPRLAYIDQRRLPGELAFERTGDWRVVVDAVKSLAVRGAPALGIAGAAAVALWAGNVGAAHATSRGCAGEGPCFLEELGPVADEVAAARPTAVNLAWGVRRAVARARRAVASGAPSALVADELFDEVKHMEAEDEAVNRAIGAHGAELLAPGSRILTHCNAGSLGTAFYGTALGIVYAAAAQGKVERVYADETRPVGQGARLTAWELSRANVPCTLICDDMAASLMAAGRVDAVLVGADRIAANGDAANKIGTYGVAVLARHHGIPFYVAAPTSTIDPTLPEGSGIPIEERDPAEVLPQPLPGVEVWNPAFDVTPAALITRIVTERGVFEPGKLVY</sequence>
<dbReference type="PANTHER" id="PTHR43475:SF1">
    <property type="entry name" value="METHYLTHIORIBOSE-1-PHOSPHATE ISOMERASE"/>
    <property type="match status" value="1"/>
</dbReference>
<dbReference type="GO" id="GO:0019509">
    <property type="term" value="P:L-methionine salvage from methylthioadenosine"/>
    <property type="evidence" value="ECO:0007669"/>
    <property type="project" value="UniProtKB-UniRule"/>
</dbReference>
<dbReference type="InterPro" id="IPR027363">
    <property type="entry name" value="M1Pi_N"/>
</dbReference>
<dbReference type="InterPro" id="IPR000649">
    <property type="entry name" value="IF-2B-related"/>
</dbReference>
<dbReference type="NCBIfam" id="TIGR00512">
    <property type="entry name" value="salvage_mtnA"/>
    <property type="match status" value="1"/>
</dbReference>
<keyword evidence="1 3" id="KW-0413">Isomerase</keyword>
<dbReference type="EMBL" id="QIBW01000019">
    <property type="protein sequence ID" value="ROT88298.1"/>
    <property type="molecule type" value="Genomic_DNA"/>
</dbReference>
<comment type="pathway">
    <text evidence="3">Amino-acid biosynthesis; L-methionine biosynthesis via salvage pathway; L-methionine from S-methyl-5-thio-alpha-D-ribose 1-phosphate: step 1/6.</text>
</comment>
<reference evidence="5" key="1">
    <citation type="submission" date="2018-05" db="EMBL/GenBank/DDBJ databases">
        <title>Genome Sequencing of selected type strains of the family Eggerthellaceae.</title>
        <authorList>
            <person name="Danylec N."/>
            <person name="Stoll D.A."/>
            <person name="Doetsch A."/>
            <person name="Huch M."/>
        </authorList>
    </citation>
    <scope>NUCLEOTIDE SEQUENCE [LARGE SCALE GENOMIC DNA]</scope>
    <source>
        <strain evidence="5">DSM 27213</strain>
    </source>
</reference>
<feature type="active site" description="Proton donor" evidence="3">
    <location>
        <position position="261"/>
    </location>
</feature>
<organism evidence="4 5">
    <name type="scientific">Gordonibacter urolithinfaciens</name>
    <dbReference type="NCBI Taxonomy" id="1335613"/>
    <lineage>
        <taxon>Bacteria</taxon>
        <taxon>Bacillati</taxon>
        <taxon>Actinomycetota</taxon>
        <taxon>Coriobacteriia</taxon>
        <taxon>Eggerthellales</taxon>
        <taxon>Eggerthellaceae</taxon>
        <taxon>Gordonibacter</taxon>
    </lineage>
</organism>
<comment type="catalytic activity">
    <reaction evidence="2 3">
        <text>5-(methylsulfanyl)-alpha-D-ribose 1-phosphate = 5-(methylsulfanyl)-D-ribulose 1-phosphate</text>
        <dbReference type="Rhea" id="RHEA:19989"/>
        <dbReference type="ChEBI" id="CHEBI:58533"/>
        <dbReference type="ChEBI" id="CHEBI:58548"/>
        <dbReference type="EC" id="5.3.1.23"/>
    </reaction>
</comment>
<dbReference type="Gene3D" id="3.40.50.10470">
    <property type="entry name" value="Translation initiation factor eif-2b, domain 2"/>
    <property type="match status" value="1"/>
</dbReference>
<feature type="binding site" evidence="3">
    <location>
        <begin position="271"/>
        <end position="272"/>
    </location>
    <ligand>
        <name>substrate</name>
    </ligand>
</feature>
<dbReference type="InterPro" id="IPR011559">
    <property type="entry name" value="Initiation_fac_2B_a/b/d"/>
</dbReference>
<dbReference type="GO" id="GO:0046523">
    <property type="term" value="F:S-methyl-5-thioribose-1-phosphate isomerase activity"/>
    <property type="evidence" value="ECO:0007669"/>
    <property type="project" value="UniProtKB-UniRule"/>
</dbReference>
<dbReference type="HAMAP" id="MF_01678">
    <property type="entry name" value="Salvage_MtnA"/>
    <property type="match status" value="1"/>
</dbReference>
<dbReference type="Proteomes" id="UP000285258">
    <property type="component" value="Unassembled WGS sequence"/>
</dbReference>
<comment type="function">
    <text evidence="3">Catalyzes the interconversion of methylthioribose-1-phosphate (MTR-1-P) into methylthioribulose-1-phosphate (MTRu-1-P).</text>
</comment>
<feature type="site" description="Transition state stabilizer" evidence="3">
    <location>
        <position position="181"/>
    </location>
</feature>
<dbReference type="UniPathway" id="UPA00904">
    <property type="reaction ID" value="UER00874"/>
</dbReference>
<keyword evidence="3" id="KW-0486">Methionine biosynthesis</keyword>
<evidence type="ECO:0000313" key="5">
    <source>
        <dbReference type="Proteomes" id="UP000285258"/>
    </source>
</evidence>
<name>A0A423UHH9_9ACTN</name>
<gene>
    <name evidence="3 4" type="primary">mtnA</name>
    <name evidence="4" type="ORF">DMP12_12600</name>
</gene>
<dbReference type="Gene3D" id="1.20.120.420">
    <property type="entry name" value="translation initiation factor eif-2b, domain 1"/>
    <property type="match status" value="1"/>
</dbReference>
<comment type="caution">
    <text evidence="4">The sequence shown here is derived from an EMBL/GenBank/DDBJ whole genome shotgun (WGS) entry which is preliminary data.</text>
</comment>
<feature type="binding site" evidence="3">
    <location>
        <begin position="59"/>
        <end position="61"/>
    </location>
    <ligand>
        <name>substrate</name>
    </ligand>
</feature>
<keyword evidence="3" id="KW-0028">Amino-acid biosynthesis</keyword>